<evidence type="ECO:0000313" key="9">
    <source>
        <dbReference type="Proteomes" id="UP000274131"/>
    </source>
</evidence>
<dbReference type="GO" id="GO:0000776">
    <property type="term" value="C:kinetochore"/>
    <property type="evidence" value="ECO:0007669"/>
    <property type="project" value="TreeGrafter"/>
</dbReference>
<dbReference type="GO" id="GO:0051301">
    <property type="term" value="P:cell division"/>
    <property type="evidence" value="ECO:0007669"/>
    <property type="project" value="UniProtKB-KW"/>
</dbReference>
<dbReference type="AlphaFoldDB" id="A0A158QAM0"/>
<keyword evidence="5" id="KW-0539">Nucleus</keyword>
<dbReference type="STRING" id="51028.A0A158QAM0"/>
<name>A0A158QAM0_ENTVE</name>
<evidence type="ECO:0000256" key="5">
    <source>
        <dbReference type="ARBA" id="ARBA00023242"/>
    </source>
</evidence>
<organism evidence="10">
    <name type="scientific">Enterobius vermicularis</name>
    <name type="common">Human pinworm</name>
    <dbReference type="NCBI Taxonomy" id="51028"/>
    <lineage>
        <taxon>Eukaryota</taxon>
        <taxon>Metazoa</taxon>
        <taxon>Ecdysozoa</taxon>
        <taxon>Nematoda</taxon>
        <taxon>Chromadorea</taxon>
        <taxon>Rhabditida</taxon>
        <taxon>Spirurina</taxon>
        <taxon>Oxyuridomorpha</taxon>
        <taxon>Oxyuroidea</taxon>
        <taxon>Oxyuridae</taxon>
        <taxon>Enterobius</taxon>
    </lineage>
</organism>
<dbReference type="GO" id="GO:0007094">
    <property type="term" value="P:mitotic spindle assembly checkpoint signaling"/>
    <property type="evidence" value="ECO:0007669"/>
    <property type="project" value="InterPro"/>
</dbReference>
<proteinExistence type="inferred from homology"/>
<evidence type="ECO:0000313" key="10">
    <source>
        <dbReference type="WBParaSite" id="EVEC_0000587001-mRNA-1"/>
    </source>
</evidence>
<dbReference type="PANTHER" id="PTHR23168:SF0">
    <property type="entry name" value="MITOTIC SPINDLE ASSEMBLY CHECKPOINT PROTEIN MAD1"/>
    <property type="match status" value="1"/>
</dbReference>
<comment type="similarity">
    <text evidence="2">Belongs to the MAD1 family.</text>
</comment>
<reference evidence="10" key="1">
    <citation type="submission" date="2016-04" db="UniProtKB">
        <authorList>
            <consortium name="WormBaseParasite"/>
        </authorList>
    </citation>
    <scope>IDENTIFICATION</scope>
</reference>
<feature type="coiled-coil region" evidence="7">
    <location>
        <begin position="34"/>
        <end position="93"/>
    </location>
</feature>
<dbReference type="OrthoDB" id="331602at2759"/>
<evidence type="ECO:0000256" key="1">
    <source>
        <dbReference type="ARBA" id="ARBA00004123"/>
    </source>
</evidence>
<evidence type="ECO:0000313" key="8">
    <source>
        <dbReference type="EMBL" id="VDD90726.1"/>
    </source>
</evidence>
<gene>
    <name evidence="8" type="ORF">EVEC_LOCUS5477</name>
</gene>
<dbReference type="EMBL" id="UXUI01008177">
    <property type="protein sequence ID" value="VDD90726.1"/>
    <property type="molecule type" value="Genomic_DNA"/>
</dbReference>
<keyword evidence="3" id="KW-0132">Cell division</keyword>
<evidence type="ECO:0000256" key="3">
    <source>
        <dbReference type="ARBA" id="ARBA00022618"/>
    </source>
</evidence>
<dbReference type="GO" id="GO:0005635">
    <property type="term" value="C:nuclear envelope"/>
    <property type="evidence" value="ECO:0007669"/>
    <property type="project" value="TreeGrafter"/>
</dbReference>
<comment type="subcellular location">
    <subcellularLocation>
        <location evidence="1">Nucleus</location>
    </subcellularLocation>
</comment>
<dbReference type="GO" id="GO:0051315">
    <property type="term" value="P:attachment of mitotic spindle microtubules to kinetochore"/>
    <property type="evidence" value="ECO:0007669"/>
    <property type="project" value="TreeGrafter"/>
</dbReference>
<accession>A0A158QAM0</accession>
<sequence length="572" mass="65926">MMGSPPDDSPTGLYGSRPADILHDRFRRGNPESVRQLSLRVRLAEERASRFKREKEELKFANDKLSKEVEENRNLVISTRREFQDRIEELEKQLQPELHGPPYYVSEKICFDASVGTEGEASCSSIGGVTTSLAEREMNSPRSGFDEFRATLSFMKPRSRQYSSDILVFEISVTEGIKITHKESHDQAVVTDFEDRLGTRSEFEDRTKLEAEKFFLETQLKLARSKLDHYGLQEIQKKNLEKRNVALSETIDSLVVSQLFYACFRLALILNALCTAEVEKLKDMAVEKAESGSDDRIAARKIVDLTLDYQKKLDSKTAELELKTKQLEELTRIHSSALTSLETLKEKYNSIKEKIEQDQKQAAPSTNEELQKYIEENAQLKERLSKYEQITASDTTMILHYRMNPLDVAHEEYKEFETKRKRKAEVSTLCFEDDLDATVRRKQREELVKQVSDLQFQLHKSEKEKERALKIQSDLVKQYRAIVTALSGWQIKMKDDGFAEIESVFNPGNFFIFKVENFGKSVSLLESDYANKWSNQIHEYLEGRDSVPAFLAAVTLLLDEQSQSTQYSLSFD</sequence>
<protein>
    <submittedName>
        <fullName evidence="10">Mitotic spindle checkpoint protein MAD1</fullName>
    </submittedName>
</protein>
<dbReference type="Gene3D" id="3.30.457.60">
    <property type="match status" value="1"/>
</dbReference>
<evidence type="ECO:0000256" key="7">
    <source>
        <dbReference type="SAM" id="Coils"/>
    </source>
</evidence>
<dbReference type="WBParaSite" id="EVEC_0000587001-mRNA-1">
    <property type="protein sequence ID" value="EVEC_0000587001-mRNA-1"/>
    <property type="gene ID" value="EVEC_0000587001"/>
</dbReference>
<dbReference type="Pfam" id="PF05557">
    <property type="entry name" value="MAD"/>
    <property type="match status" value="1"/>
</dbReference>
<dbReference type="GO" id="GO:0072686">
    <property type="term" value="C:mitotic spindle"/>
    <property type="evidence" value="ECO:0007669"/>
    <property type="project" value="TreeGrafter"/>
</dbReference>
<feature type="coiled-coil region" evidence="7">
    <location>
        <begin position="313"/>
        <end position="390"/>
    </location>
</feature>
<dbReference type="PANTHER" id="PTHR23168">
    <property type="entry name" value="MITOTIC SPINDLE ASSEMBLY CHECKPOINT PROTEIN MAD1 MITOTIC ARREST DEFICIENT-LIKE PROTEIN 1"/>
    <property type="match status" value="1"/>
</dbReference>
<keyword evidence="9" id="KW-1185">Reference proteome</keyword>
<keyword evidence="4" id="KW-0498">Mitosis</keyword>
<evidence type="ECO:0000256" key="6">
    <source>
        <dbReference type="ARBA" id="ARBA00023306"/>
    </source>
</evidence>
<dbReference type="Proteomes" id="UP000274131">
    <property type="component" value="Unassembled WGS sequence"/>
</dbReference>
<evidence type="ECO:0000256" key="2">
    <source>
        <dbReference type="ARBA" id="ARBA00008029"/>
    </source>
</evidence>
<keyword evidence="7" id="KW-0175">Coiled coil</keyword>
<dbReference type="InterPro" id="IPR008672">
    <property type="entry name" value="Mad1"/>
</dbReference>
<reference evidence="8 9" key="2">
    <citation type="submission" date="2018-10" db="EMBL/GenBank/DDBJ databases">
        <authorList>
            <consortium name="Pathogen Informatics"/>
        </authorList>
    </citation>
    <scope>NUCLEOTIDE SEQUENCE [LARGE SCALE GENOMIC DNA]</scope>
</reference>
<keyword evidence="6" id="KW-0131">Cell cycle</keyword>
<evidence type="ECO:0000256" key="4">
    <source>
        <dbReference type="ARBA" id="ARBA00022776"/>
    </source>
</evidence>